<feature type="signal peptide" evidence="2">
    <location>
        <begin position="1"/>
        <end position="16"/>
    </location>
</feature>
<accession>A0AAJ0JNF1</accession>
<evidence type="ECO:0000256" key="1">
    <source>
        <dbReference type="SAM" id="MobiDB-lite"/>
    </source>
</evidence>
<feature type="region of interest" description="Disordered" evidence="1">
    <location>
        <begin position="20"/>
        <end position="92"/>
    </location>
</feature>
<dbReference type="PROSITE" id="PS51257">
    <property type="entry name" value="PROKAR_LIPOPROTEIN"/>
    <property type="match status" value="1"/>
</dbReference>
<dbReference type="Proteomes" id="UP000033530">
    <property type="component" value="Unassembled WGS sequence"/>
</dbReference>
<dbReference type="EMBL" id="LAIU01000005">
    <property type="protein sequence ID" value="KKB24995.1"/>
    <property type="molecule type" value="Genomic_DNA"/>
</dbReference>
<organism evidence="3 4">
    <name type="scientific">Staphylococcus carnosus</name>
    <dbReference type="NCBI Taxonomy" id="1281"/>
    <lineage>
        <taxon>Bacteria</taxon>
        <taxon>Bacillati</taxon>
        <taxon>Bacillota</taxon>
        <taxon>Bacilli</taxon>
        <taxon>Bacillales</taxon>
        <taxon>Staphylococcaceae</taxon>
        <taxon>Staphylococcus</taxon>
    </lineage>
</organism>
<protein>
    <recommendedName>
        <fullName evidence="5">Lipoprotein</fullName>
    </recommendedName>
</protein>
<dbReference type="GeneID" id="93795372"/>
<gene>
    <name evidence="3" type="ORF">VV61_07905</name>
</gene>
<feature type="compositionally biased region" description="Polar residues" evidence="1">
    <location>
        <begin position="71"/>
        <end position="85"/>
    </location>
</feature>
<evidence type="ECO:0000313" key="3">
    <source>
        <dbReference type="EMBL" id="KKB24995.1"/>
    </source>
</evidence>
<evidence type="ECO:0000313" key="4">
    <source>
        <dbReference type="Proteomes" id="UP000033530"/>
    </source>
</evidence>
<feature type="chain" id="PRO_5042523663" description="Lipoprotein" evidence="2">
    <location>
        <begin position="17"/>
        <end position="236"/>
    </location>
</feature>
<sequence length="236" mass="26277">MKKVLFLILASFLALAACSDDDKTSHKKDKQTSKSEKKDKNKASKKEKSKHDTRGSNEKIAEKNQDDSSVDTKNQSSTQHQNPQVNLGDIRDRSTLESIIYGDYSEMEKIQAYNSAVANGVIPQGNVMEGPASAAYQSSLRVESGAEKSVYDQSQSSEQDEPTEDVNTEINNAQTEDEYVDALRKKYNGGLSSGEMQTKTAIEQGYYDGDDGPEVYQKIKEREADIEAGKYDQYKQ</sequence>
<proteinExistence type="predicted"/>
<evidence type="ECO:0000256" key="2">
    <source>
        <dbReference type="SAM" id="SignalP"/>
    </source>
</evidence>
<feature type="compositionally biased region" description="Basic and acidic residues" evidence="1">
    <location>
        <begin position="20"/>
        <end position="66"/>
    </location>
</feature>
<feature type="region of interest" description="Disordered" evidence="1">
    <location>
        <begin position="138"/>
        <end position="178"/>
    </location>
</feature>
<reference evidence="3 4" key="1">
    <citation type="submission" date="2015-03" db="EMBL/GenBank/DDBJ databases">
        <title>Draft Genome Sequence of S. carnosus subsp. utilis LTH 7013, Isolated from South Tirolean Ham.</title>
        <authorList>
            <person name="Mueller A."/>
            <person name="Huptas C."/>
            <person name="Wenning M."/>
            <person name="Weiss A."/>
            <person name="Schmidt H."/>
        </authorList>
    </citation>
    <scope>NUCLEOTIDE SEQUENCE [LARGE SCALE GENOMIC DNA]</scope>
    <source>
        <strain evidence="3 4">LTH7013</strain>
    </source>
</reference>
<dbReference type="AlphaFoldDB" id="A0AAJ0JNF1"/>
<comment type="caution">
    <text evidence="3">The sequence shown here is derived from an EMBL/GenBank/DDBJ whole genome shotgun (WGS) entry which is preliminary data.</text>
</comment>
<evidence type="ECO:0008006" key="5">
    <source>
        <dbReference type="Google" id="ProtNLM"/>
    </source>
</evidence>
<feature type="compositionally biased region" description="Acidic residues" evidence="1">
    <location>
        <begin position="158"/>
        <end position="167"/>
    </location>
</feature>
<name>A0AAJ0JNF1_STACA</name>
<keyword evidence="2" id="KW-0732">Signal</keyword>
<dbReference type="RefSeq" id="WP_015899698.1">
    <property type="nucleotide sequence ID" value="NZ_BKAO01000001.1"/>
</dbReference>